<feature type="compositionally biased region" description="Basic and acidic residues" evidence="1">
    <location>
        <begin position="1028"/>
        <end position="1038"/>
    </location>
</feature>
<feature type="compositionally biased region" description="Polar residues" evidence="1">
    <location>
        <begin position="923"/>
        <end position="935"/>
    </location>
</feature>
<name>A0A1Y2B2A6_9TREE</name>
<keyword evidence="4" id="KW-1185">Reference proteome</keyword>
<organism evidence="3 4">
    <name type="scientific">Naematelia encephala</name>
    <dbReference type="NCBI Taxonomy" id="71784"/>
    <lineage>
        <taxon>Eukaryota</taxon>
        <taxon>Fungi</taxon>
        <taxon>Dikarya</taxon>
        <taxon>Basidiomycota</taxon>
        <taxon>Agaricomycotina</taxon>
        <taxon>Tremellomycetes</taxon>
        <taxon>Tremellales</taxon>
        <taxon>Naemateliaceae</taxon>
        <taxon>Naematelia</taxon>
    </lineage>
</organism>
<feature type="compositionally biased region" description="Acidic residues" evidence="1">
    <location>
        <begin position="553"/>
        <end position="575"/>
    </location>
</feature>
<evidence type="ECO:0000313" key="4">
    <source>
        <dbReference type="Proteomes" id="UP000193986"/>
    </source>
</evidence>
<feature type="domain" description="Transcription factor tau subunit sfc3/Tfc3 C-terminal" evidence="2">
    <location>
        <begin position="1764"/>
        <end position="2128"/>
    </location>
</feature>
<feature type="compositionally biased region" description="Low complexity" evidence="1">
    <location>
        <begin position="836"/>
        <end position="849"/>
    </location>
</feature>
<dbReference type="STRING" id="71784.A0A1Y2B2A6"/>
<feature type="region of interest" description="Disordered" evidence="1">
    <location>
        <begin position="505"/>
        <end position="585"/>
    </location>
</feature>
<feature type="compositionally biased region" description="Basic residues" evidence="1">
    <location>
        <begin position="1740"/>
        <end position="1753"/>
    </location>
</feature>
<accession>A0A1Y2B2A6</accession>
<feature type="region of interest" description="Disordered" evidence="1">
    <location>
        <begin position="475"/>
        <end position="494"/>
    </location>
</feature>
<feature type="region of interest" description="Disordered" evidence="1">
    <location>
        <begin position="1023"/>
        <end position="1126"/>
    </location>
</feature>
<feature type="region of interest" description="Disordered" evidence="1">
    <location>
        <begin position="879"/>
        <end position="982"/>
    </location>
</feature>
<evidence type="ECO:0000256" key="1">
    <source>
        <dbReference type="SAM" id="MobiDB-lite"/>
    </source>
</evidence>
<dbReference type="OrthoDB" id="68020at2759"/>
<comment type="caution">
    <text evidence="3">The sequence shown here is derived from an EMBL/GenBank/DDBJ whole genome shotgun (WGS) entry which is preliminary data.</text>
</comment>
<feature type="region of interest" description="Disordered" evidence="1">
    <location>
        <begin position="1734"/>
        <end position="1768"/>
    </location>
</feature>
<evidence type="ECO:0000259" key="2">
    <source>
        <dbReference type="Pfam" id="PF20222"/>
    </source>
</evidence>
<feature type="region of interest" description="Disordered" evidence="1">
    <location>
        <begin position="686"/>
        <end position="784"/>
    </location>
</feature>
<sequence length="2302" mass="255438">MVGTSQGSMHYYLKILMELELIVRVPVSLYSSITNLVLFHRFKHLNDNWNAARAKLLGIDPLSLRAQDGNAPPGVSAGDDEASASSVKHLGLSFTPLNELDLAQGFIPQQRLLQILDHPALENHLLRNKFLLSLVGWPGESALRHRRMMLKCTQSLLADGVVEMVLVGWKGTKCLRLAKYNPDYADQQLARPPRSSAPLAASDPSAGVIMNLNVEDYRQPFSVSTGGNTASLTLTVEYQATKAIVDAGGAGITISEIRQALSFYFRRALEFHLLRTERNRNPPHLQHFDITSSIETELRERRLRFHSVQAFREEMEKAGHLVDDSVFAPLQQESGHWARNDFRDYCEDLQKLNEVSGQISRIARESPAPESKAERRGGSKNLGTKKQDKKKGASNDDEAASDASSLKSTDLARPRKKAKFSKYADTSQARGRPRKYIHVVDLDGAVNRRVLGQIPPQPDLAPIYIYVPAAGKLVEGPPEYSGRGPPPTPTAEMIKKGKTPEFFAKFPSVGKSAKSRSKASKPKKEKKRKAVPKSDEGPARRSKRIRAEQTVTDAEEVDELASTGDEVEGEDELEESVSSTGSVEAGQVQVEEGVVVDDAVLVDDVVVVDDVVAPMLSEPPKLSHGRRSTRLRDSHPDQSSTPGQLGAREKITNTEPSSVVSSARPVWPHIPSSSVPVVQGVVQPEHRQTLESTPETPVAGPEATQDQVISTAEVSPRRQNTPDVKETVSTRTRQRQIALPESPVPANRTEKDPTSAPLNEPRSDVNPLPAGDTSPVDQNVPAPVDDTLVDVNVDVEVDADHDASFVPYRISDRGQEVIESASAVSFSHLRSAPRASPSITSRTSSRSTRGLLEHKSINRDAGLSGFSLDPNFQSRRSVTFRADQPLAPDALNRATKGKSKADQTTGAPAFKSKGLKSLWGTATGPTAKNTSTTPPSEIPVERHEEQTEAVAEPAPTLGSFVVSFSPPPPPRRPSSGSGSSIIVLPETDDASEIEFALPVAFTAFGEGRRKTRAELKKLDEQESQMLLDNEKRRAEARARPRRKNAGTNATRSESVDGELIAEPTPKSKSAKQKEKAVEVPSPVAGSTVTSPGSPSAPVRGSARSVPPSSIEGTPLREESETPSKLEMPRVANMRNAGRVDLGAIRRMNEVLAALRDAGGVLTLFKLSAYHPHWTKRVAGTDAPHAPSTPYTMDKTVFRATLKSLIDNNRLKMTITTTMSPTNGGLHQERVYYLPDTPVETLKAYTQSLSAKANQIYSVSKPKRKVVVADVRYSQVKGPLGRENAEARRKSLAQPEIPLSDVVTGRNEDRRMTLLKDYSITASLLGYQSGRCRRMEILHRAIIRAIHTPDTKYVVSRQPLIIALPMLFEELTIEEWLATVPTSRYDPRLEELLSTPEGRTTKLRDLSDLAADQRGGFGGYSRKERLGVLLATLEQLRVLEVLNPRSEDTPAAYTIPSANEGETLVLSISTDRRAATHYRIFDRIPIYHVADEPSTLLGVLPVSGPGDLDPLWTAIRAACLQSDRNSLPALLPAPSPSAFDGHEVSFPDQLALKIEDKKILTHPSKWQHQYRPAPPQRQALDRAIDWAKQVRLVQPDEVADFAWSNALPVEYAEAAIQERLARARGRIKEKKEREVLEKKQARERQIRVQESLHVKIAEVRAQHAADWEQRVRAAAARVGVPFEDAMIKFVSRQTLLLTSIGDADRILSNKALDENVRLYVRKQKAVAPLATGEMPAVPTREHRRRQERLKNPRKPTRDPGMKVTRRRRNWKKDEEDTLLDCEAIIQARSRGVPGKKGRSAMSQLFPDVGIQTFFNRLKKQFALPGKQAYFDQLKEAWYNVWIQYRGTDELPDPTPNKPNDFDLKTHLAFLRAKINKSQLRQSAMISAMTPVDDVADLPAKLSDVLATHEFKIKYPEPGGMESLLSHTITDEKRQATINDASLITDVSKRSAFAMDKASAIMRASMKMCIATPDDVFDHVQAKYLISQFPSNRLTREIKGLQEDKTIHRLSHSNAATTNGRQFVFSPTWLEKADGPFASEVHEQAEQLDRKFDDWENGIQWPVIGKAGELAQLMNMVSNDEVGFDFDLATAGCLHRDDGDYNTRRINDDSLEVNMRVFRAAPLSKQPEISTPSTHEIRSLVPWLGISDGSEQDYQQLNVIVTAVEASGSSGISRAELEFATKLSTDALDSAFSFLAREGAQRVFWAGYDTARLVSISHWDDWTLPCRTRVLTERGDPDYQKAVPRRCYPRRWIDIWGEVIESEWRRSIRSMIGHFVYQSNMTEVRCSSFFLQPFLYRGLKADIE</sequence>
<evidence type="ECO:0000313" key="3">
    <source>
        <dbReference type="EMBL" id="ORY28627.1"/>
    </source>
</evidence>
<feature type="compositionally biased region" description="Basic residues" evidence="1">
    <location>
        <begin position="513"/>
        <end position="531"/>
    </location>
</feature>
<protein>
    <recommendedName>
        <fullName evidence="2">Transcription factor tau subunit sfc3/Tfc3 C-terminal domain-containing protein</fullName>
    </recommendedName>
</protein>
<feature type="compositionally biased region" description="Polar residues" evidence="1">
    <location>
        <begin position="704"/>
        <end position="722"/>
    </location>
</feature>
<dbReference type="EMBL" id="MCFC01000030">
    <property type="protein sequence ID" value="ORY28627.1"/>
    <property type="molecule type" value="Genomic_DNA"/>
</dbReference>
<dbReference type="InterPro" id="IPR046488">
    <property type="entry name" value="Sfc3/Tfc3_C"/>
</dbReference>
<reference evidence="3 4" key="1">
    <citation type="submission" date="2016-07" db="EMBL/GenBank/DDBJ databases">
        <title>Pervasive Adenine N6-methylation of Active Genes in Fungi.</title>
        <authorList>
            <consortium name="DOE Joint Genome Institute"/>
            <person name="Mondo S.J."/>
            <person name="Dannebaum R.O."/>
            <person name="Kuo R.C."/>
            <person name="Labutti K."/>
            <person name="Haridas S."/>
            <person name="Kuo A."/>
            <person name="Salamov A."/>
            <person name="Ahrendt S.R."/>
            <person name="Lipzen A."/>
            <person name="Sullivan W."/>
            <person name="Andreopoulos W.B."/>
            <person name="Clum A."/>
            <person name="Lindquist E."/>
            <person name="Daum C."/>
            <person name="Ramamoorthy G.K."/>
            <person name="Gryganskyi A."/>
            <person name="Culley D."/>
            <person name="Magnuson J.K."/>
            <person name="James T.Y."/>
            <person name="O'Malley M.A."/>
            <person name="Stajich J.E."/>
            <person name="Spatafora J.W."/>
            <person name="Visel A."/>
            <person name="Grigoriev I.V."/>
        </authorList>
    </citation>
    <scope>NUCLEOTIDE SEQUENCE [LARGE SCALE GENOMIC DNA]</scope>
    <source>
        <strain evidence="3 4">68-887.2</strain>
    </source>
</reference>
<feature type="region of interest" description="Disordered" evidence="1">
    <location>
        <begin position="832"/>
        <end position="856"/>
    </location>
</feature>
<feature type="compositionally biased region" description="Basic and acidic residues" evidence="1">
    <location>
        <begin position="1114"/>
        <end position="1126"/>
    </location>
</feature>
<dbReference type="Proteomes" id="UP000193986">
    <property type="component" value="Unassembled WGS sequence"/>
</dbReference>
<feature type="region of interest" description="Disordered" evidence="1">
    <location>
        <begin position="616"/>
        <end position="665"/>
    </location>
</feature>
<feature type="region of interest" description="Disordered" evidence="1">
    <location>
        <begin position="357"/>
        <end position="430"/>
    </location>
</feature>
<dbReference type="InParanoid" id="A0A1Y2B2A6"/>
<dbReference type="Pfam" id="PF20222">
    <property type="entry name" value="DUF6581"/>
    <property type="match status" value="1"/>
</dbReference>
<gene>
    <name evidence="3" type="ORF">BCR39DRAFT_534519</name>
</gene>
<proteinExistence type="predicted"/>
<feature type="compositionally biased region" description="Polar residues" evidence="1">
    <location>
        <begin position="1084"/>
        <end position="1093"/>
    </location>
</feature>